<feature type="compositionally biased region" description="Low complexity" evidence="1">
    <location>
        <begin position="23"/>
        <end position="55"/>
    </location>
</feature>
<feature type="region of interest" description="Disordered" evidence="1">
    <location>
        <begin position="1"/>
        <end position="55"/>
    </location>
</feature>
<feature type="region of interest" description="Disordered" evidence="1">
    <location>
        <begin position="89"/>
        <end position="111"/>
    </location>
</feature>
<organism evidence="2 3">
    <name type="scientific">Stylosanthes scabra</name>
    <dbReference type="NCBI Taxonomy" id="79078"/>
    <lineage>
        <taxon>Eukaryota</taxon>
        <taxon>Viridiplantae</taxon>
        <taxon>Streptophyta</taxon>
        <taxon>Embryophyta</taxon>
        <taxon>Tracheophyta</taxon>
        <taxon>Spermatophyta</taxon>
        <taxon>Magnoliopsida</taxon>
        <taxon>eudicotyledons</taxon>
        <taxon>Gunneridae</taxon>
        <taxon>Pentapetalae</taxon>
        <taxon>rosids</taxon>
        <taxon>fabids</taxon>
        <taxon>Fabales</taxon>
        <taxon>Fabaceae</taxon>
        <taxon>Papilionoideae</taxon>
        <taxon>50 kb inversion clade</taxon>
        <taxon>dalbergioids sensu lato</taxon>
        <taxon>Dalbergieae</taxon>
        <taxon>Pterocarpus clade</taxon>
        <taxon>Stylosanthes</taxon>
    </lineage>
</organism>
<evidence type="ECO:0000313" key="2">
    <source>
        <dbReference type="EMBL" id="MED6112376.1"/>
    </source>
</evidence>
<dbReference type="EMBL" id="JASCZI010000551">
    <property type="protein sequence ID" value="MED6112376.1"/>
    <property type="molecule type" value="Genomic_DNA"/>
</dbReference>
<protein>
    <submittedName>
        <fullName evidence="2">Uncharacterized protein</fullName>
    </submittedName>
</protein>
<gene>
    <name evidence="2" type="ORF">PIB30_061168</name>
</gene>
<sequence length="157" mass="17178">MARNAPSPLAKGKAKVYGPPTRASPRLAAMRARLAANSRPATPDAHATAAPPTARRTARISVKYYSMKLAERDGPSNAANNAPIEIHIDLEEEDPEIDPEEQEANLEGEMEEVEEEKVEVHHYDDDECEQMYIENYFEFAPAASSDESSAGPPPTSN</sequence>
<proteinExistence type="predicted"/>
<name>A0ABU6QLC0_9FABA</name>
<keyword evidence="3" id="KW-1185">Reference proteome</keyword>
<feature type="compositionally biased region" description="Acidic residues" evidence="1">
    <location>
        <begin position="90"/>
        <end position="111"/>
    </location>
</feature>
<evidence type="ECO:0000313" key="3">
    <source>
        <dbReference type="Proteomes" id="UP001341840"/>
    </source>
</evidence>
<accession>A0ABU6QLC0</accession>
<evidence type="ECO:0000256" key="1">
    <source>
        <dbReference type="SAM" id="MobiDB-lite"/>
    </source>
</evidence>
<reference evidence="2 3" key="1">
    <citation type="journal article" date="2023" name="Plants (Basel)">
        <title>Bridging the Gap: Combining Genomics and Transcriptomics Approaches to Understand Stylosanthes scabra, an Orphan Legume from the Brazilian Caatinga.</title>
        <authorList>
            <person name="Ferreira-Neto J.R.C."/>
            <person name="da Silva M.D."/>
            <person name="Binneck E."/>
            <person name="de Melo N.F."/>
            <person name="da Silva R.H."/>
            <person name="de Melo A.L.T.M."/>
            <person name="Pandolfi V."/>
            <person name="Bustamante F.O."/>
            <person name="Brasileiro-Vidal A.C."/>
            <person name="Benko-Iseppon A.M."/>
        </authorList>
    </citation>
    <scope>NUCLEOTIDE SEQUENCE [LARGE SCALE GENOMIC DNA]</scope>
    <source>
        <tissue evidence="2">Leaves</tissue>
    </source>
</reference>
<dbReference type="Proteomes" id="UP001341840">
    <property type="component" value="Unassembled WGS sequence"/>
</dbReference>
<comment type="caution">
    <text evidence="2">The sequence shown here is derived from an EMBL/GenBank/DDBJ whole genome shotgun (WGS) entry which is preliminary data.</text>
</comment>